<dbReference type="SUPFAM" id="SSF53850">
    <property type="entry name" value="Periplasmic binding protein-like II"/>
    <property type="match status" value="1"/>
</dbReference>
<dbReference type="STRING" id="4529.A0A0E0Q8V7"/>
<evidence type="ECO:0000256" key="2">
    <source>
        <dbReference type="ARBA" id="ARBA00004929"/>
    </source>
</evidence>
<dbReference type="HOGENOM" id="CLU_035008_4_2_1"/>
<comment type="subcellular location">
    <subcellularLocation>
        <location evidence="1">Plastid</location>
        <location evidence="1">Chloroplast stroma</location>
    </subcellularLocation>
</comment>
<organism evidence="11 12">
    <name type="scientific">Oryza rufipogon</name>
    <name type="common">Brownbeard rice</name>
    <name type="synonym">Asian wild rice</name>
    <dbReference type="NCBI Taxonomy" id="4529"/>
    <lineage>
        <taxon>Eukaryota</taxon>
        <taxon>Viridiplantae</taxon>
        <taxon>Streptophyta</taxon>
        <taxon>Embryophyta</taxon>
        <taxon>Tracheophyta</taxon>
        <taxon>Spermatophyta</taxon>
        <taxon>Magnoliopsida</taxon>
        <taxon>Liliopsida</taxon>
        <taxon>Poales</taxon>
        <taxon>Poaceae</taxon>
        <taxon>BOP clade</taxon>
        <taxon>Oryzoideae</taxon>
        <taxon>Oryzeae</taxon>
        <taxon>Oryzinae</taxon>
        <taxon>Oryza</taxon>
    </lineage>
</organism>
<evidence type="ECO:0000256" key="7">
    <source>
        <dbReference type="ARBA" id="ARBA00023239"/>
    </source>
</evidence>
<evidence type="ECO:0000256" key="4">
    <source>
        <dbReference type="ARBA" id="ARBA00022605"/>
    </source>
</evidence>
<feature type="signal peptide" evidence="8">
    <location>
        <begin position="1"/>
        <end position="16"/>
    </location>
</feature>
<dbReference type="eggNOG" id="KOG2797">
    <property type="taxonomic scope" value="Eukaryota"/>
</dbReference>
<feature type="chain" id="PRO_5002370976" description="arogenate dehydratase" evidence="8">
    <location>
        <begin position="17"/>
        <end position="479"/>
    </location>
</feature>
<keyword evidence="6" id="KW-0584">Phenylalanine biosynthesis</keyword>
<dbReference type="Proteomes" id="UP000008022">
    <property type="component" value="Unassembled WGS sequence"/>
</dbReference>
<dbReference type="EC" id="4.2.1.91" evidence="3"/>
<dbReference type="InterPro" id="IPR045865">
    <property type="entry name" value="ACT-like_dom_sf"/>
</dbReference>
<evidence type="ECO:0000259" key="10">
    <source>
        <dbReference type="PROSITE" id="PS51671"/>
    </source>
</evidence>
<feature type="domain" description="Prephenate dehydratase" evidence="9">
    <location>
        <begin position="107"/>
        <end position="282"/>
    </location>
</feature>
<evidence type="ECO:0000256" key="8">
    <source>
        <dbReference type="SAM" id="SignalP"/>
    </source>
</evidence>
<dbReference type="GO" id="GO:0004664">
    <property type="term" value="F:prephenate dehydratase activity"/>
    <property type="evidence" value="ECO:0007669"/>
    <property type="project" value="InterPro"/>
</dbReference>
<dbReference type="InterPro" id="IPR018528">
    <property type="entry name" value="Preph_deHydtase_CS"/>
</dbReference>
<dbReference type="AlphaFoldDB" id="A0A0E0Q8V7"/>
<dbReference type="PROSITE" id="PS51171">
    <property type="entry name" value="PREPHENATE_DEHYDR_3"/>
    <property type="match status" value="1"/>
</dbReference>
<dbReference type="InterPro" id="IPR002912">
    <property type="entry name" value="ACT_dom"/>
</dbReference>
<dbReference type="InterPro" id="IPR001086">
    <property type="entry name" value="Preph_deHydtase"/>
</dbReference>
<proteinExistence type="predicted"/>
<evidence type="ECO:0000256" key="1">
    <source>
        <dbReference type="ARBA" id="ARBA00004470"/>
    </source>
</evidence>
<protein>
    <recommendedName>
        <fullName evidence="3">arogenate dehydratase</fullName>
        <ecNumber evidence="3">4.2.1.91</ecNumber>
    </recommendedName>
</protein>
<evidence type="ECO:0000256" key="6">
    <source>
        <dbReference type="ARBA" id="ARBA00023222"/>
    </source>
</evidence>
<dbReference type="PROSITE" id="PS51671">
    <property type="entry name" value="ACT"/>
    <property type="match status" value="1"/>
</dbReference>
<dbReference type="PROSITE" id="PS00858">
    <property type="entry name" value="PREPHENATE_DEHYDR_2"/>
    <property type="match status" value="1"/>
</dbReference>
<dbReference type="EnsemblPlants" id="ORUFI07G16470.1">
    <property type="protein sequence ID" value="ORUFI07G16470.1"/>
    <property type="gene ID" value="ORUFI07G16470"/>
</dbReference>
<name>A0A0E0Q8V7_ORYRU</name>
<dbReference type="Gramene" id="ORUFI07G16470.1">
    <property type="protein sequence ID" value="ORUFI07G16470.1"/>
    <property type="gene ID" value="ORUFI07G16470"/>
</dbReference>
<evidence type="ECO:0000256" key="3">
    <source>
        <dbReference type="ARBA" id="ARBA00013259"/>
    </source>
</evidence>
<dbReference type="PANTHER" id="PTHR21022:SF20">
    <property type="entry name" value="AROGENATE DEHYDRATASE_PREPHENATE DEHYDRATASE 1, CHLOROPLASTIC"/>
    <property type="match status" value="1"/>
</dbReference>
<comment type="pathway">
    <text evidence="2">Amino-acid biosynthesis; L-phenylalanine biosynthesis; L-phenylalanine from L-arogenate: step 1/1.</text>
</comment>
<dbReference type="CDD" id="cd13631">
    <property type="entry name" value="PBP2_Ct-PDT_like"/>
    <property type="match status" value="1"/>
</dbReference>
<evidence type="ECO:0000313" key="11">
    <source>
        <dbReference type="EnsemblPlants" id="ORUFI07G16470.1"/>
    </source>
</evidence>
<dbReference type="GO" id="GO:0047769">
    <property type="term" value="F:arogenate dehydratase activity"/>
    <property type="evidence" value="ECO:0007669"/>
    <property type="project" value="UniProtKB-EC"/>
</dbReference>
<reference evidence="11" key="2">
    <citation type="submission" date="2015-06" db="UniProtKB">
        <authorList>
            <consortium name="EnsemblPlants"/>
        </authorList>
    </citation>
    <scope>IDENTIFICATION</scope>
</reference>
<dbReference type="OMA" id="CIAVPCK"/>
<dbReference type="SUPFAM" id="SSF55021">
    <property type="entry name" value="ACT-like"/>
    <property type="match status" value="1"/>
</dbReference>
<evidence type="ECO:0000313" key="12">
    <source>
        <dbReference type="Proteomes" id="UP000008022"/>
    </source>
</evidence>
<keyword evidence="7" id="KW-0456">Lyase</keyword>
<keyword evidence="5" id="KW-0057">Aromatic amino acid biosynthesis</keyword>
<keyword evidence="8" id="KW-0732">Signal</keyword>
<dbReference type="PANTHER" id="PTHR21022">
    <property type="entry name" value="PREPHENATE DEHYDRATASE P PROTEIN"/>
    <property type="match status" value="1"/>
</dbReference>
<keyword evidence="12" id="KW-1185">Reference proteome</keyword>
<keyword evidence="4" id="KW-0028">Amino-acid biosynthesis</keyword>
<evidence type="ECO:0000256" key="5">
    <source>
        <dbReference type="ARBA" id="ARBA00023141"/>
    </source>
</evidence>
<dbReference type="GO" id="GO:0009570">
    <property type="term" value="C:chloroplast stroma"/>
    <property type="evidence" value="ECO:0007669"/>
    <property type="project" value="UniProtKB-SubCell"/>
</dbReference>
<dbReference type="GO" id="GO:0009094">
    <property type="term" value="P:L-phenylalanine biosynthetic process"/>
    <property type="evidence" value="ECO:0007669"/>
    <property type="project" value="UniProtKB-UniPathway"/>
</dbReference>
<dbReference type="Pfam" id="PF00800">
    <property type="entry name" value="PDT"/>
    <property type="match status" value="1"/>
</dbReference>
<dbReference type="Gene3D" id="3.40.190.10">
    <property type="entry name" value="Periplasmic binding protein-like II"/>
    <property type="match status" value="2"/>
</dbReference>
<dbReference type="CDD" id="cd04905">
    <property type="entry name" value="ACT_CM-PDT"/>
    <property type="match status" value="1"/>
</dbReference>
<reference evidence="12" key="1">
    <citation type="submission" date="2013-06" db="EMBL/GenBank/DDBJ databases">
        <authorList>
            <person name="Zhao Q."/>
        </authorList>
    </citation>
    <scope>NUCLEOTIDE SEQUENCE</scope>
    <source>
        <strain evidence="12">cv. W1943</strain>
    </source>
</reference>
<evidence type="ECO:0000259" key="9">
    <source>
        <dbReference type="PROSITE" id="PS51171"/>
    </source>
</evidence>
<accession>A0A0E0Q8V7</accession>
<dbReference type="UniPathway" id="UPA00121">
    <property type="reaction ID" value="UER00344"/>
</dbReference>
<sequence length="479" mass="51718">MATAASCLSVFAGAAATTVAASSRLMSRRAVACAGYAGMDDGGGGEGMMIMARRRRLVVPGIIATAGGGVRLRPATKGAYTCARAQRARGPSLATDQSLDIERANVHVAYQGSPGTAIEEMVFKAFPDCIAVPCKKFVAAFEAVDSSLADIVVLPIENSSTGSFHQNYDLLLRHKLHIVQEVQVEIELCLWALPGVQKNDLRTIFSHPEEFAQCEHSLSSLRVIKKNVDHCAAGAEIISMQNLGDAGVIGNAQAAELYGLNIVECNFQDASPNLTRYLVLAKTADIPKEYGQYKGRREYDLLHFPIKCPVLQTSIVFGLEEGPGILFKALSAFWMRDINLSKIESRPNKREPMRTQGNEKHFNYIFYVDFEASTAEVQQRATFLRVLGCYQMREVGLTAPICQLSTVELVVNQEKGTRCSSLGEAYPCLVSVASGEPGLAIVVGPVILRSLSGPTGGILPNPSASAGWKKGLGWPEKFT</sequence>
<feature type="domain" description="ACT" evidence="10">
    <location>
        <begin position="314"/>
        <end position="391"/>
    </location>
</feature>
<dbReference type="Gene3D" id="3.30.70.260">
    <property type="match status" value="1"/>
</dbReference>